<dbReference type="AlphaFoldDB" id="A0A7S4E2U7"/>
<sequence length="1115" mass="118839">MELRLGSTVQLTDLTGIKVDGEPPAGAVRGTVTRLDGDTVEAAATWGSFTCKRAAITKHSAGPPGTCVLFSGNRTGTLLGWRDGAHLVREGAADVEVATESVQKTVPAAQHLRVRTLFGDGVASTVDASATTVLLDWGASLKAPHSTNTVRCPAAAALPVVRCVAQSTQTMVARSLDTLKSLTAKVSADTRQRLSDQLGDVDGALDSIETQLTDTQSIKALAASTMTDDLQQRASTAFVGGDVTELTSVASATAEKLREASQIDSVIEETSHELSTVVEEITPMVKEAEKASEQVSQVAYEVSNAASQSKAALKLSEETAKLTDGFSTESSEGALGALQKTKIDDATVRQKASEVATKVLASKLLDGALFESAFSDALSSAKNTDIRSVVAPVAKACADFAKAWLDEASQVGFSKLPPEVAVRALEDGITSAADAALVSENDLARRGLLEVAVASDCFDGLLTKATLSDSDDLTKRAARYALNCAETTELLGDAAPVLRKALENISDSGDVADAVRSALDGDLVVDGVGQLGKIGASALDALKTLNRDERVLYFARMAADDEAVSGVLETIQTLDAESAVKEAEHLAQDAQAREVFIKRVNDAALAFLLRHLPAMPVPDVEEENDNLRYKVANLNLSNLVIKEENVVVEVATGSSSKVNLKGSEEVEPDPTSLFALKATRIQARFEDLQWAVTQKSFPYLEAEGRADVIVEDAQVSLALCVRRAPGVTGGLEPKVALTRCDVKIASLDLTMEEHGLSWVFNALAALLTDYVRDYVCESLQDLLKDRSQYLLEPVNSLLATSWAPLSRALHLPDVADLPPLDEDHESEDTIDIVLRAPGALGVELQERVKEGQSSLVIAGLEPQGQAKPAVAQLGLSIDDVKDAVLVAVDGAQCAGRDRDDIVRRVTHERRPRTLRFRLRGQAALRRRAVSRARVDTLELFPAGEPRDLEPLGLRLKTHPTIRRACAIAALVRGTNDEVLAAEKAGVVRGALLCACTGRPRLWTSEGDATPQDVGSDVLEAAKEAASKGEAFSVTLAPAPDRQLNPNGGFPLAVEDGLFYARPGSQLISVDGAIILPRAPENLVKDRLAVAERCVVRDAYRYEYLQALFEKRGDWL</sequence>
<evidence type="ECO:0000313" key="2">
    <source>
        <dbReference type="EMBL" id="CAH0369013.1"/>
    </source>
</evidence>
<dbReference type="EMBL" id="CAKKNE010000002">
    <property type="protein sequence ID" value="CAH0369013.1"/>
    <property type="molecule type" value="Genomic_DNA"/>
</dbReference>
<dbReference type="OrthoDB" id="2157641at2759"/>
<dbReference type="EMBL" id="HBIW01002596">
    <property type="protein sequence ID" value="CAE0686757.1"/>
    <property type="molecule type" value="Transcribed_RNA"/>
</dbReference>
<dbReference type="InterPro" id="IPR017943">
    <property type="entry name" value="Bactericidal_perm-incr_a/b_dom"/>
</dbReference>
<accession>A0A7S4E2U7</accession>
<dbReference type="Proteomes" id="UP000789595">
    <property type="component" value="Unassembled WGS sequence"/>
</dbReference>
<dbReference type="GO" id="GO:0008289">
    <property type="term" value="F:lipid binding"/>
    <property type="evidence" value="ECO:0007669"/>
    <property type="project" value="InterPro"/>
</dbReference>
<organism evidence="1">
    <name type="scientific">Pelagomonas calceolata</name>
    <dbReference type="NCBI Taxonomy" id="35677"/>
    <lineage>
        <taxon>Eukaryota</taxon>
        <taxon>Sar</taxon>
        <taxon>Stramenopiles</taxon>
        <taxon>Ochrophyta</taxon>
        <taxon>Pelagophyceae</taxon>
        <taxon>Pelagomonadales</taxon>
        <taxon>Pelagomonadaceae</taxon>
        <taxon>Pelagomonas</taxon>
    </lineage>
</organism>
<dbReference type="PANTHER" id="PTHR31138">
    <property type="entry name" value="CHROMOSOME 19, WHOLE GENOME SHOTGUN SEQUENCE"/>
    <property type="match status" value="1"/>
</dbReference>
<dbReference type="PANTHER" id="PTHR31138:SF1">
    <property type="entry name" value="PDZ DOMAIN-CONTAINING PROTEIN"/>
    <property type="match status" value="1"/>
</dbReference>
<evidence type="ECO:0000313" key="1">
    <source>
        <dbReference type="EMBL" id="CAE0686757.1"/>
    </source>
</evidence>
<reference evidence="2" key="2">
    <citation type="submission" date="2021-11" db="EMBL/GenBank/DDBJ databases">
        <authorList>
            <consortium name="Genoscope - CEA"/>
            <person name="William W."/>
        </authorList>
    </citation>
    <scope>NUCLEOTIDE SEQUENCE</scope>
</reference>
<dbReference type="Gene3D" id="3.15.10.10">
    <property type="entry name" value="Bactericidal permeability-increasing protein, domain 1"/>
    <property type="match status" value="1"/>
</dbReference>
<reference evidence="1" key="1">
    <citation type="submission" date="2021-01" db="EMBL/GenBank/DDBJ databases">
        <authorList>
            <person name="Corre E."/>
            <person name="Pelletier E."/>
            <person name="Niang G."/>
            <person name="Scheremetjew M."/>
            <person name="Finn R."/>
            <person name="Kale V."/>
            <person name="Holt S."/>
            <person name="Cochrane G."/>
            <person name="Meng A."/>
            <person name="Brown T."/>
            <person name="Cohen L."/>
        </authorList>
    </citation>
    <scope>NUCLEOTIDE SEQUENCE</scope>
    <source>
        <strain evidence="1">CCMP1756</strain>
    </source>
</reference>
<keyword evidence="3" id="KW-1185">Reference proteome</keyword>
<protein>
    <submittedName>
        <fullName evidence="1">Uncharacterized protein</fullName>
    </submittedName>
</protein>
<name>A0A7S4E2U7_9STRA</name>
<evidence type="ECO:0000313" key="3">
    <source>
        <dbReference type="Proteomes" id="UP000789595"/>
    </source>
</evidence>
<proteinExistence type="predicted"/>
<dbReference type="SUPFAM" id="SSF55394">
    <property type="entry name" value="Bactericidal permeability-increasing protein, BPI"/>
    <property type="match status" value="1"/>
</dbReference>
<gene>
    <name evidence="1" type="ORF">PCAL00307_LOCUS2191</name>
    <name evidence="2" type="ORF">PECAL_2P21190</name>
</gene>